<feature type="domain" description="HTH cro/C1-type" evidence="1">
    <location>
        <begin position="18"/>
        <end position="71"/>
    </location>
</feature>
<dbReference type="Gene3D" id="1.10.260.40">
    <property type="entry name" value="lambda repressor-like DNA-binding domains"/>
    <property type="match status" value="1"/>
</dbReference>
<evidence type="ECO:0000259" key="1">
    <source>
        <dbReference type="PROSITE" id="PS50943"/>
    </source>
</evidence>
<keyword evidence="3" id="KW-1185">Reference proteome</keyword>
<dbReference type="STRING" id="477641.MODMU_2123"/>
<dbReference type="KEGG" id="mmar:MODMU_2123"/>
<dbReference type="InterPro" id="IPR001387">
    <property type="entry name" value="Cro/C1-type_HTH"/>
</dbReference>
<evidence type="ECO:0000313" key="3">
    <source>
        <dbReference type="Proteomes" id="UP000006461"/>
    </source>
</evidence>
<name>I4EVZ5_MODI5</name>
<gene>
    <name evidence="2" type="ordered locus">MODMU_2123</name>
</gene>
<dbReference type="GO" id="GO:0003677">
    <property type="term" value="F:DNA binding"/>
    <property type="evidence" value="ECO:0007669"/>
    <property type="project" value="InterPro"/>
</dbReference>
<dbReference type="SUPFAM" id="SSF47413">
    <property type="entry name" value="lambda repressor-like DNA-binding domains"/>
    <property type="match status" value="1"/>
</dbReference>
<dbReference type="Pfam" id="PF19054">
    <property type="entry name" value="DUF5753"/>
    <property type="match status" value="1"/>
</dbReference>
<protein>
    <submittedName>
        <fullName evidence="2">Transcriptional regulator, XRE family</fullName>
    </submittedName>
</protein>
<proteinExistence type="predicted"/>
<dbReference type="eggNOG" id="COG1396">
    <property type="taxonomic scope" value="Bacteria"/>
</dbReference>
<dbReference type="EMBL" id="FO203431">
    <property type="protein sequence ID" value="CCH87558.1"/>
    <property type="molecule type" value="Genomic_DNA"/>
</dbReference>
<dbReference type="AlphaFoldDB" id="I4EVZ5"/>
<dbReference type="InterPro" id="IPR010982">
    <property type="entry name" value="Lambda_DNA-bd_dom_sf"/>
</dbReference>
<accession>I4EVZ5</accession>
<sequence length="306" mass="33628">MVDRDTPSVRERRLAHELRQLRTGAQLHGKDVAARLGWSASKVSRIETGRTGIVEADLERLVSLYRVPDQQAAYLRRLAPSVRPRGWWDAYAETLSAGYANLIRLESGSQALRCYGALVPHALLQTPDYAREVILATWERPSTAEVERRVQVCRRRQEVLDTERADGGLRLSAVVDESVLRRCVVPGDRARDTAVRRGQLARLVAVATRPNVTLQVLPFAAGLPPVTAGSFSVLDSPASGAPDVVYLENKTRISFLDTEAEVHRYTRAFDMVSDMALDPAESRALLEEELAALGEQPGGPPGSTGQ</sequence>
<reference evidence="2 3" key="1">
    <citation type="journal article" date="2012" name="J. Bacteriol.">
        <title>Genome Sequence of Radiation-Resistant Modestobacter marinus Strain BC501, a Representative Actinobacterium That Thrives on Calcareous Stone Surfaces.</title>
        <authorList>
            <person name="Normand P."/>
            <person name="Gury J."/>
            <person name="Pujic P."/>
            <person name="Chouaia B."/>
            <person name="Crotti E."/>
            <person name="Brusetti L."/>
            <person name="Daffonchio D."/>
            <person name="Vacherie B."/>
            <person name="Barbe V."/>
            <person name="Medigue C."/>
            <person name="Calteau A."/>
            <person name="Ghodhbane-Gtari F."/>
            <person name="Essoussi I."/>
            <person name="Nouioui I."/>
            <person name="Abbassi-Ghozzi I."/>
            <person name="Gtari M."/>
        </authorList>
    </citation>
    <scope>NUCLEOTIDE SEQUENCE [LARGE SCALE GENOMIC DNA]</scope>
    <source>
        <strain evidence="3">BC 501</strain>
    </source>
</reference>
<dbReference type="InterPro" id="IPR043917">
    <property type="entry name" value="DUF5753"/>
</dbReference>
<dbReference type="CDD" id="cd00093">
    <property type="entry name" value="HTH_XRE"/>
    <property type="match status" value="1"/>
</dbReference>
<dbReference type="PROSITE" id="PS50943">
    <property type="entry name" value="HTH_CROC1"/>
    <property type="match status" value="1"/>
</dbReference>
<dbReference type="Proteomes" id="UP000006461">
    <property type="component" value="Chromosome"/>
</dbReference>
<dbReference type="SMART" id="SM00530">
    <property type="entry name" value="HTH_XRE"/>
    <property type="match status" value="1"/>
</dbReference>
<dbReference type="HOGENOM" id="CLU_055817_1_0_11"/>
<dbReference type="OMA" id="WHQSKVS"/>
<organism evidence="2 3">
    <name type="scientific">Modestobacter italicus (strain DSM 44449 / CECT 9708 / BC 501)</name>
    <dbReference type="NCBI Taxonomy" id="2732864"/>
    <lineage>
        <taxon>Bacteria</taxon>
        <taxon>Bacillati</taxon>
        <taxon>Actinomycetota</taxon>
        <taxon>Actinomycetes</taxon>
        <taxon>Geodermatophilales</taxon>
        <taxon>Geodermatophilaceae</taxon>
        <taxon>Modestobacter</taxon>
    </lineage>
</organism>
<dbReference type="Pfam" id="PF13560">
    <property type="entry name" value="HTH_31"/>
    <property type="match status" value="1"/>
</dbReference>
<evidence type="ECO:0000313" key="2">
    <source>
        <dbReference type="EMBL" id="CCH87558.1"/>
    </source>
</evidence>
<dbReference type="OrthoDB" id="5177725at2"/>